<evidence type="ECO:0000313" key="3">
    <source>
        <dbReference type="Proteomes" id="UP000545074"/>
    </source>
</evidence>
<gene>
    <name evidence="2" type="ORF">H4C80_18620</name>
</gene>
<feature type="domain" description="DUF6916" evidence="1">
    <location>
        <begin position="23"/>
        <end position="98"/>
    </location>
</feature>
<name>A0A7W2QAB7_9PSED</name>
<dbReference type="InterPro" id="IPR054209">
    <property type="entry name" value="DUF6916"/>
</dbReference>
<evidence type="ECO:0000313" key="2">
    <source>
        <dbReference type="EMBL" id="MBA6099117.1"/>
    </source>
</evidence>
<dbReference type="Proteomes" id="UP000545074">
    <property type="component" value="Unassembled WGS sequence"/>
</dbReference>
<dbReference type="RefSeq" id="WP_054913984.1">
    <property type="nucleotide sequence ID" value="NZ_JACGCX010000013.1"/>
</dbReference>
<organism evidence="2 3">
    <name type="scientific">Pseudomonas juntendi</name>
    <dbReference type="NCBI Taxonomy" id="2666183"/>
    <lineage>
        <taxon>Bacteria</taxon>
        <taxon>Pseudomonadati</taxon>
        <taxon>Pseudomonadota</taxon>
        <taxon>Gammaproteobacteria</taxon>
        <taxon>Pseudomonadales</taxon>
        <taxon>Pseudomonadaceae</taxon>
        <taxon>Pseudomonas</taxon>
    </lineage>
</organism>
<protein>
    <recommendedName>
        <fullName evidence="1">DUF6916 domain-containing protein</fullName>
    </recommendedName>
</protein>
<proteinExistence type="predicted"/>
<accession>A0A7W2QAB7</accession>
<evidence type="ECO:0000259" key="1">
    <source>
        <dbReference type="Pfam" id="PF21880"/>
    </source>
</evidence>
<dbReference type="AlphaFoldDB" id="A0A7W2QAB7"/>
<dbReference type="Pfam" id="PF21880">
    <property type="entry name" value="DUF6916"/>
    <property type="match status" value="1"/>
</dbReference>
<reference evidence="2 3" key="1">
    <citation type="submission" date="2020-07" db="EMBL/GenBank/DDBJ databases">
        <title>Diversity of carbapenemase encoding genes among Pseudomonas putida group clinical isolates in a tertiary Brazilian hospital.</title>
        <authorList>
            <person name="Alberto-Lei F."/>
            <person name="Nodari C.S."/>
            <person name="Streling A.P."/>
            <person name="Paulino J.T."/>
            <person name="Bessa-Neto F.O."/>
            <person name="Cayo R."/>
            <person name="Gales A.C."/>
        </authorList>
    </citation>
    <scope>NUCLEOTIDE SEQUENCE [LARGE SCALE GENOMIC DNA]</scope>
    <source>
        <strain evidence="2 3">12815</strain>
    </source>
</reference>
<dbReference type="EMBL" id="JACGCX010000013">
    <property type="protein sequence ID" value="MBA6099117.1"/>
    <property type="molecule type" value="Genomic_DNA"/>
</dbReference>
<comment type="caution">
    <text evidence="2">The sequence shown here is derived from an EMBL/GenBank/DDBJ whole genome shotgun (WGS) entry which is preliminary data.</text>
</comment>
<sequence length="109" mass="11944">MSAVDEFPMPSRAQLMAADPAGFKLQVGPGEHIAVELVDLRDGLGMSDEYECFAAIFALPQGVRLPQAVFRLTASDACQWLVLMTPMMPLRDGRHALQMVIHALRTAHP</sequence>